<accession>A0A0L7QZN2</accession>
<keyword evidence="2" id="KW-1185">Reference proteome</keyword>
<evidence type="ECO:0000313" key="1">
    <source>
        <dbReference type="EMBL" id="KOC64012.1"/>
    </source>
</evidence>
<evidence type="ECO:0000313" key="2">
    <source>
        <dbReference type="Proteomes" id="UP000053825"/>
    </source>
</evidence>
<organism evidence="1 2">
    <name type="scientific">Habropoda laboriosa</name>
    <dbReference type="NCBI Taxonomy" id="597456"/>
    <lineage>
        <taxon>Eukaryota</taxon>
        <taxon>Metazoa</taxon>
        <taxon>Ecdysozoa</taxon>
        <taxon>Arthropoda</taxon>
        <taxon>Hexapoda</taxon>
        <taxon>Insecta</taxon>
        <taxon>Pterygota</taxon>
        <taxon>Neoptera</taxon>
        <taxon>Endopterygota</taxon>
        <taxon>Hymenoptera</taxon>
        <taxon>Apocrita</taxon>
        <taxon>Aculeata</taxon>
        <taxon>Apoidea</taxon>
        <taxon>Anthophila</taxon>
        <taxon>Apidae</taxon>
        <taxon>Habropoda</taxon>
    </lineage>
</organism>
<gene>
    <name evidence="1" type="ORF">WH47_02333</name>
</gene>
<sequence>MFDQMKKDTTEDFSTDEEVKKTTVKWLREIKRKFFRNGFRKLVPRYDKCLQMLRNSCWLPVYVGNKTEFFPSFLFFLEGRCNLFEPLGSQSD</sequence>
<reference evidence="1 2" key="1">
    <citation type="submission" date="2015-07" db="EMBL/GenBank/DDBJ databases">
        <title>The genome of Habropoda laboriosa.</title>
        <authorList>
            <person name="Pan H."/>
            <person name="Kapheim K."/>
        </authorList>
    </citation>
    <scope>NUCLEOTIDE SEQUENCE [LARGE SCALE GENOMIC DNA]</scope>
    <source>
        <strain evidence="1">0110345459</strain>
    </source>
</reference>
<proteinExistence type="predicted"/>
<protein>
    <recommendedName>
        <fullName evidence="3">Histone-lysine N-methyltransferase SETMAR</fullName>
    </recommendedName>
</protein>
<name>A0A0L7QZN2_9HYME</name>
<dbReference type="EMBL" id="KQ414680">
    <property type="protein sequence ID" value="KOC64012.1"/>
    <property type="molecule type" value="Genomic_DNA"/>
</dbReference>
<dbReference type="AlphaFoldDB" id="A0A0L7QZN2"/>
<evidence type="ECO:0008006" key="3">
    <source>
        <dbReference type="Google" id="ProtNLM"/>
    </source>
</evidence>
<dbReference type="Proteomes" id="UP000053825">
    <property type="component" value="Unassembled WGS sequence"/>
</dbReference>